<sequence>MIIKLIIMMTIQHYLDTIHNRNLENDSIKDFDSVHLEYLISKISLDGKSHFTLKTLFQKASDNEIVINTETVMTISKSLNLLFSDEIENGNVCYAESNELRLEYKLSFKLIDLLDYINAFERSSIYKETQKIIMPSDPDLFWNLVKIGKSIREIEK</sequence>
<gene>
    <name evidence="1" type="ORF">SAMN06265349_1011030</name>
</gene>
<accession>A0A521BG94</accession>
<evidence type="ECO:0000313" key="2">
    <source>
        <dbReference type="Proteomes" id="UP000317289"/>
    </source>
</evidence>
<name>A0A521BG94_9FLAO</name>
<organism evidence="1 2">
    <name type="scientific">Flavobacterium resistens</name>
    <dbReference type="NCBI Taxonomy" id="443612"/>
    <lineage>
        <taxon>Bacteria</taxon>
        <taxon>Pseudomonadati</taxon>
        <taxon>Bacteroidota</taxon>
        <taxon>Flavobacteriia</taxon>
        <taxon>Flavobacteriales</taxon>
        <taxon>Flavobacteriaceae</taxon>
        <taxon>Flavobacterium</taxon>
    </lineage>
</organism>
<dbReference type="EMBL" id="FXTA01000001">
    <property type="protein sequence ID" value="SMO46102.1"/>
    <property type="molecule type" value="Genomic_DNA"/>
</dbReference>
<protein>
    <submittedName>
        <fullName evidence="1">Uncharacterized protein</fullName>
    </submittedName>
</protein>
<dbReference type="AlphaFoldDB" id="A0A521BG94"/>
<dbReference type="Proteomes" id="UP000317289">
    <property type="component" value="Unassembled WGS sequence"/>
</dbReference>
<reference evidence="1 2" key="1">
    <citation type="submission" date="2017-05" db="EMBL/GenBank/DDBJ databases">
        <authorList>
            <person name="Varghese N."/>
            <person name="Submissions S."/>
        </authorList>
    </citation>
    <scope>NUCLEOTIDE SEQUENCE [LARGE SCALE GENOMIC DNA]</scope>
    <source>
        <strain evidence="1 2">DSM 19382</strain>
    </source>
</reference>
<evidence type="ECO:0000313" key="1">
    <source>
        <dbReference type="EMBL" id="SMO46102.1"/>
    </source>
</evidence>
<proteinExistence type="predicted"/>